<name>A0A0R0DQE7_9GAMM</name>
<dbReference type="EMBL" id="LDJP01000068">
    <property type="protein sequence ID" value="KRG83637.1"/>
    <property type="molecule type" value="Genomic_DNA"/>
</dbReference>
<evidence type="ECO:0000313" key="3">
    <source>
        <dbReference type="EMBL" id="KRG83637.1"/>
    </source>
</evidence>
<feature type="chain" id="PRO_5006396085" description="PepSY domain-containing protein" evidence="1">
    <location>
        <begin position="26"/>
        <end position="144"/>
    </location>
</feature>
<organism evidence="3 4">
    <name type="scientific">Stenotrophomonas daejeonensis</name>
    <dbReference type="NCBI Taxonomy" id="659018"/>
    <lineage>
        <taxon>Bacteria</taxon>
        <taxon>Pseudomonadati</taxon>
        <taxon>Pseudomonadota</taxon>
        <taxon>Gammaproteobacteria</taxon>
        <taxon>Lysobacterales</taxon>
        <taxon>Lysobacteraceae</taxon>
        <taxon>Stenotrophomonas</taxon>
    </lineage>
</organism>
<accession>A0A0R0DQE7</accession>
<dbReference type="OrthoDB" id="5951452at2"/>
<dbReference type="AlphaFoldDB" id="A0A0R0DQE7"/>
<evidence type="ECO:0000313" key="4">
    <source>
        <dbReference type="Proteomes" id="UP000050940"/>
    </source>
</evidence>
<dbReference type="STRING" id="659018.ABB34_11510"/>
<feature type="domain" description="PepSY" evidence="2">
    <location>
        <begin position="8"/>
        <end position="80"/>
    </location>
</feature>
<reference evidence="3 4" key="1">
    <citation type="submission" date="2015-05" db="EMBL/GenBank/DDBJ databases">
        <title>Genome sequencing and analysis of members of genus Stenotrophomonas.</title>
        <authorList>
            <person name="Patil P.P."/>
            <person name="Midha S."/>
            <person name="Patil P.B."/>
        </authorList>
    </citation>
    <scope>NUCLEOTIDE SEQUENCE [LARGE SCALE GENOMIC DNA]</scope>
    <source>
        <strain evidence="3 4">JCM 16244</strain>
    </source>
</reference>
<feature type="domain" description="PepSY" evidence="2">
    <location>
        <begin position="90"/>
        <end position="140"/>
    </location>
</feature>
<feature type="signal peptide" evidence="1">
    <location>
        <begin position="1"/>
        <end position="25"/>
    </location>
</feature>
<sequence length="144" mass="15100">MNDRPLHTALLAAALALAAAGVARAQDALTAPQVRAQLEAQGYTEVEDLEFEDGMWKAEATSANGKHVDVRLDPTNGTVYPAKAVPQLGEADIRAQLAAAGYSGVHGVKLDDGLWKAKGRTAEGSKVKVRLDPATGEVVALEKD</sequence>
<dbReference type="InterPro" id="IPR025711">
    <property type="entry name" value="PepSY"/>
</dbReference>
<keyword evidence="1" id="KW-0732">Signal</keyword>
<comment type="caution">
    <text evidence="3">The sequence shown here is derived from an EMBL/GenBank/DDBJ whole genome shotgun (WGS) entry which is preliminary data.</text>
</comment>
<keyword evidence="4" id="KW-1185">Reference proteome</keyword>
<gene>
    <name evidence="3" type="ORF">ABB34_11510</name>
</gene>
<proteinExistence type="predicted"/>
<dbReference type="Pfam" id="PF13670">
    <property type="entry name" value="PepSY_2"/>
    <property type="match status" value="2"/>
</dbReference>
<evidence type="ECO:0000259" key="2">
    <source>
        <dbReference type="Pfam" id="PF13670"/>
    </source>
</evidence>
<protein>
    <recommendedName>
        <fullName evidence="2">PepSY domain-containing protein</fullName>
    </recommendedName>
</protein>
<dbReference type="RefSeq" id="WP_057641463.1">
    <property type="nucleotide sequence ID" value="NZ_LDJP01000068.1"/>
</dbReference>
<dbReference type="Proteomes" id="UP000050940">
    <property type="component" value="Unassembled WGS sequence"/>
</dbReference>
<evidence type="ECO:0000256" key="1">
    <source>
        <dbReference type="SAM" id="SignalP"/>
    </source>
</evidence>
<dbReference type="PATRIC" id="fig|659018.3.peg.2409"/>